<comment type="caution">
    <text evidence="1">The sequence shown here is derived from an EMBL/GenBank/DDBJ whole genome shotgun (WGS) entry which is preliminary data.</text>
</comment>
<evidence type="ECO:0000313" key="1">
    <source>
        <dbReference type="EMBL" id="MRX52921.1"/>
    </source>
</evidence>
<dbReference type="EMBL" id="WKKF01000001">
    <property type="protein sequence ID" value="MRX52921.1"/>
    <property type="molecule type" value="Genomic_DNA"/>
</dbReference>
<dbReference type="AlphaFoldDB" id="A0A6I2M918"/>
<gene>
    <name evidence="1" type="ORF">GJU41_02960</name>
</gene>
<accession>A0A6I2M918</accession>
<proteinExistence type="predicted"/>
<keyword evidence="2" id="KW-1185">Reference proteome</keyword>
<name>A0A6I2M918_9BACI</name>
<dbReference type="RefSeq" id="WP_154317957.1">
    <property type="nucleotide sequence ID" value="NZ_CAJGAA010000001.1"/>
</dbReference>
<reference evidence="1 2" key="1">
    <citation type="submission" date="2019-11" db="EMBL/GenBank/DDBJ databases">
        <title>Bacillus idriensis genome.</title>
        <authorList>
            <person name="Konopka E.N."/>
            <person name="Newman J.D."/>
        </authorList>
    </citation>
    <scope>NUCLEOTIDE SEQUENCE [LARGE SCALE GENOMIC DNA]</scope>
    <source>
        <strain evidence="1 2">DSM 19097</strain>
    </source>
</reference>
<evidence type="ECO:0000313" key="2">
    <source>
        <dbReference type="Proteomes" id="UP000441585"/>
    </source>
</evidence>
<organism evidence="1 2">
    <name type="scientific">Metabacillus idriensis</name>
    <dbReference type="NCBI Taxonomy" id="324768"/>
    <lineage>
        <taxon>Bacteria</taxon>
        <taxon>Bacillati</taxon>
        <taxon>Bacillota</taxon>
        <taxon>Bacilli</taxon>
        <taxon>Bacillales</taxon>
        <taxon>Bacillaceae</taxon>
        <taxon>Metabacillus</taxon>
    </lineage>
</organism>
<sequence length="191" mass="22037">MPNCDWGKPCTCIDCRTKTFSIPCNSCGFKTTVSYEIGYGGGSTDRKGLFSYDFQERKEETSEIDCFKCGHHMTDVPYYEKIDVHINEYKLNEKSCAECGIKNSEAGLKIIQYREWKDKTLCLGCLEKRLVNEIPNPSNGEKKFKIDVNTTKYVLDKVMVPCVTCGRKRWLKADNQWRKQCTNCYKKALEV</sequence>
<dbReference type="Proteomes" id="UP000441585">
    <property type="component" value="Unassembled WGS sequence"/>
</dbReference>
<protein>
    <submittedName>
        <fullName evidence="1">Uncharacterized protein</fullName>
    </submittedName>
</protein>